<evidence type="ECO:0000259" key="5">
    <source>
        <dbReference type="PROSITE" id="PS50931"/>
    </source>
</evidence>
<dbReference type="RefSeq" id="WP_103874313.1">
    <property type="nucleotide sequence ID" value="NZ_FNUY01000009.1"/>
</dbReference>
<evidence type="ECO:0000313" key="7">
    <source>
        <dbReference type="Proteomes" id="UP000236743"/>
    </source>
</evidence>
<dbReference type="InterPro" id="IPR058163">
    <property type="entry name" value="LysR-type_TF_proteobact-type"/>
</dbReference>
<dbReference type="AlphaFoldDB" id="A0A1H6C686"/>
<dbReference type="InterPro" id="IPR005119">
    <property type="entry name" value="LysR_subst-bd"/>
</dbReference>
<dbReference type="PANTHER" id="PTHR30537:SF5">
    <property type="entry name" value="HTH-TYPE TRANSCRIPTIONAL ACTIVATOR TTDR-RELATED"/>
    <property type="match status" value="1"/>
</dbReference>
<dbReference type="GO" id="GO:0043565">
    <property type="term" value="F:sequence-specific DNA binding"/>
    <property type="evidence" value="ECO:0007669"/>
    <property type="project" value="TreeGrafter"/>
</dbReference>
<keyword evidence="2" id="KW-0805">Transcription regulation</keyword>
<dbReference type="Pfam" id="PF03466">
    <property type="entry name" value="LysR_substrate"/>
    <property type="match status" value="1"/>
</dbReference>
<dbReference type="Proteomes" id="UP000236743">
    <property type="component" value="Unassembled WGS sequence"/>
</dbReference>
<evidence type="ECO:0000256" key="2">
    <source>
        <dbReference type="ARBA" id="ARBA00023015"/>
    </source>
</evidence>
<dbReference type="PROSITE" id="PS50931">
    <property type="entry name" value="HTH_LYSR"/>
    <property type="match status" value="1"/>
</dbReference>
<feature type="domain" description="HTH lysR-type" evidence="5">
    <location>
        <begin position="1"/>
        <end position="59"/>
    </location>
</feature>
<dbReference type="GO" id="GO:0003700">
    <property type="term" value="F:DNA-binding transcription factor activity"/>
    <property type="evidence" value="ECO:0007669"/>
    <property type="project" value="InterPro"/>
</dbReference>
<keyword evidence="7" id="KW-1185">Reference proteome</keyword>
<evidence type="ECO:0000256" key="1">
    <source>
        <dbReference type="ARBA" id="ARBA00009437"/>
    </source>
</evidence>
<sequence>MDRIDAMRVFIAALDEGSLAGAGRQLGRSPAAVSRAVAFLEQQVGATLLHRTTRAIRLSEIGERYAAACRRVLAELQEAEAVGAGERVAPRGTLTITAPPISGEEILRPIVDAYIEAFPAVSVNLVLLVRSANLIEEGIDIALRILELPDSSMTVIRIGGDVKPVIVASPRYLSQHPRIDDPSDLTRHSIIACTDFGRDTWVFPPAKGGSIPRSVPFKPRLTVNSVRAALGAAVAGLGVTRLLTYQVAERVQDGSLVLLLRDTEPPARPVNLVLPQGRSSVPKVRAFLDFAVPRLRADFARLSAASIAMRG</sequence>
<keyword evidence="4" id="KW-0804">Transcription</keyword>
<dbReference type="FunFam" id="1.10.10.10:FF:000001">
    <property type="entry name" value="LysR family transcriptional regulator"/>
    <property type="match status" value="1"/>
</dbReference>
<dbReference type="Pfam" id="PF00126">
    <property type="entry name" value="HTH_1"/>
    <property type="match status" value="1"/>
</dbReference>
<reference evidence="6 7" key="1">
    <citation type="submission" date="2016-10" db="EMBL/GenBank/DDBJ databases">
        <authorList>
            <person name="de Groot N.N."/>
        </authorList>
    </citation>
    <scope>NUCLEOTIDE SEQUENCE [LARGE SCALE GENOMIC DNA]</scope>
    <source>
        <strain evidence="6 7">DSM 26656</strain>
    </source>
</reference>
<name>A0A1H6C686_9HYPH</name>
<dbReference type="GO" id="GO:0006351">
    <property type="term" value="P:DNA-templated transcription"/>
    <property type="evidence" value="ECO:0007669"/>
    <property type="project" value="TreeGrafter"/>
</dbReference>
<dbReference type="Gene3D" id="1.10.10.10">
    <property type="entry name" value="Winged helix-like DNA-binding domain superfamily/Winged helix DNA-binding domain"/>
    <property type="match status" value="1"/>
</dbReference>
<dbReference type="InterPro" id="IPR036388">
    <property type="entry name" value="WH-like_DNA-bd_sf"/>
</dbReference>
<evidence type="ECO:0000256" key="3">
    <source>
        <dbReference type="ARBA" id="ARBA00023125"/>
    </source>
</evidence>
<dbReference type="SUPFAM" id="SSF46785">
    <property type="entry name" value="Winged helix' DNA-binding domain"/>
    <property type="match status" value="1"/>
</dbReference>
<organism evidence="6 7">
    <name type="scientific">Bosea lathyri</name>
    <dbReference type="NCBI Taxonomy" id="1036778"/>
    <lineage>
        <taxon>Bacteria</taxon>
        <taxon>Pseudomonadati</taxon>
        <taxon>Pseudomonadota</taxon>
        <taxon>Alphaproteobacteria</taxon>
        <taxon>Hyphomicrobiales</taxon>
        <taxon>Boseaceae</taxon>
        <taxon>Bosea</taxon>
    </lineage>
</organism>
<proteinExistence type="inferred from homology"/>
<dbReference type="EMBL" id="FNUY01000009">
    <property type="protein sequence ID" value="SEG68413.1"/>
    <property type="molecule type" value="Genomic_DNA"/>
</dbReference>
<evidence type="ECO:0000313" key="6">
    <source>
        <dbReference type="EMBL" id="SEG68413.1"/>
    </source>
</evidence>
<dbReference type="Gene3D" id="3.40.190.290">
    <property type="match status" value="1"/>
</dbReference>
<gene>
    <name evidence="6" type="ORF">SAMN04488115_10953</name>
</gene>
<comment type="similarity">
    <text evidence="1">Belongs to the LysR transcriptional regulatory family.</text>
</comment>
<evidence type="ECO:0000256" key="4">
    <source>
        <dbReference type="ARBA" id="ARBA00023163"/>
    </source>
</evidence>
<keyword evidence="3 6" id="KW-0238">DNA-binding</keyword>
<accession>A0A1H6C686</accession>
<dbReference type="OrthoDB" id="9786526at2"/>
<dbReference type="InterPro" id="IPR036390">
    <property type="entry name" value="WH_DNA-bd_sf"/>
</dbReference>
<dbReference type="SUPFAM" id="SSF53850">
    <property type="entry name" value="Periplasmic binding protein-like II"/>
    <property type="match status" value="1"/>
</dbReference>
<dbReference type="InterPro" id="IPR000847">
    <property type="entry name" value="LysR_HTH_N"/>
</dbReference>
<dbReference type="PANTHER" id="PTHR30537">
    <property type="entry name" value="HTH-TYPE TRANSCRIPTIONAL REGULATOR"/>
    <property type="match status" value="1"/>
</dbReference>
<protein>
    <submittedName>
        <fullName evidence="6">DNA-binding transcriptional regulator, LysR family</fullName>
    </submittedName>
</protein>